<comment type="caution">
    <text evidence="1">The sequence shown here is derived from an EMBL/GenBank/DDBJ whole genome shotgun (WGS) entry which is preliminary data.</text>
</comment>
<dbReference type="EMBL" id="PGOL01000789">
    <property type="protein sequence ID" value="PKI64887.1"/>
    <property type="molecule type" value="Genomic_DNA"/>
</dbReference>
<accession>A0A2I0K8L4</accession>
<evidence type="ECO:0000313" key="2">
    <source>
        <dbReference type="Proteomes" id="UP000233551"/>
    </source>
</evidence>
<evidence type="ECO:0000313" key="1">
    <source>
        <dbReference type="EMBL" id="PKI64887.1"/>
    </source>
</evidence>
<gene>
    <name evidence="1" type="ORF">CRG98_014730</name>
</gene>
<keyword evidence="2" id="KW-1185">Reference proteome</keyword>
<name>A0A2I0K8L4_PUNGR</name>
<protein>
    <submittedName>
        <fullName evidence="1">Uncharacterized protein</fullName>
    </submittedName>
</protein>
<proteinExistence type="predicted"/>
<dbReference type="Proteomes" id="UP000233551">
    <property type="component" value="Unassembled WGS sequence"/>
</dbReference>
<reference evidence="1 2" key="1">
    <citation type="submission" date="2017-11" db="EMBL/GenBank/DDBJ databases">
        <title>De-novo sequencing of pomegranate (Punica granatum L.) genome.</title>
        <authorList>
            <person name="Akparov Z."/>
            <person name="Amiraslanov A."/>
            <person name="Hajiyeva S."/>
            <person name="Abbasov M."/>
            <person name="Kaur K."/>
            <person name="Hamwieh A."/>
            <person name="Solovyev V."/>
            <person name="Salamov A."/>
            <person name="Braich B."/>
            <person name="Kosarev P."/>
            <person name="Mahmoud A."/>
            <person name="Hajiyev E."/>
            <person name="Babayeva S."/>
            <person name="Izzatullayeva V."/>
            <person name="Mammadov A."/>
            <person name="Mammadov A."/>
            <person name="Sharifova S."/>
            <person name="Ojaghi J."/>
            <person name="Eynullazada K."/>
            <person name="Bayramov B."/>
            <person name="Abdulazimova A."/>
            <person name="Shahmuradov I."/>
        </authorList>
    </citation>
    <scope>NUCLEOTIDE SEQUENCE [LARGE SCALE GENOMIC DNA]</scope>
    <source>
        <strain evidence="2">cv. AG2017</strain>
        <tissue evidence="1">Leaf</tissue>
    </source>
</reference>
<sequence>MARKASATPVAYSPSPTIQKGKSNIYKDGDLDWVLPDYWGFQQCRPAFPGIHVGRPSSCYGSSRVGLRGPLKLETARCSDPPSDVMCICL</sequence>
<dbReference type="AlphaFoldDB" id="A0A2I0K8L4"/>
<organism evidence="1 2">
    <name type="scientific">Punica granatum</name>
    <name type="common">Pomegranate</name>
    <dbReference type="NCBI Taxonomy" id="22663"/>
    <lineage>
        <taxon>Eukaryota</taxon>
        <taxon>Viridiplantae</taxon>
        <taxon>Streptophyta</taxon>
        <taxon>Embryophyta</taxon>
        <taxon>Tracheophyta</taxon>
        <taxon>Spermatophyta</taxon>
        <taxon>Magnoliopsida</taxon>
        <taxon>eudicotyledons</taxon>
        <taxon>Gunneridae</taxon>
        <taxon>Pentapetalae</taxon>
        <taxon>rosids</taxon>
        <taxon>malvids</taxon>
        <taxon>Myrtales</taxon>
        <taxon>Lythraceae</taxon>
        <taxon>Punica</taxon>
    </lineage>
</organism>